<evidence type="ECO:0000256" key="3">
    <source>
        <dbReference type="ARBA" id="ARBA00022763"/>
    </source>
</evidence>
<dbReference type="GO" id="GO:0003887">
    <property type="term" value="F:DNA-directed DNA polymerase activity"/>
    <property type="evidence" value="ECO:0007669"/>
    <property type="project" value="InterPro"/>
</dbReference>
<keyword evidence="6" id="KW-0411">Iron-sulfur</keyword>
<name>A0A0F9LGF5_9ZZZZ</name>
<organism evidence="10">
    <name type="scientific">marine sediment metagenome</name>
    <dbReference type="NCBI Taxonomy" id="412755"/>
    <lineage>
        <taxon>unclassified sequences</taxon>
        <taxon>metagenomes</taxon>
        <taxon>ecological metagenomes</taxon>
    </lineage>
</organism>
<dbReference type="InterPro" id="IPR001098">
    <property type="entry name" value="DNA-dir_DNA_pol_A_palm_dom"/>
</dbReference>
<dbReference type="GO" id="GO:0006281">
    <property type="term" value="P:DNA repair"/>
    <property type="evidence" value="ECO:0007669"/>
    <property type="project" value="UniProtKB-KW"/>
</dbReference>
<dbReference type="GO" id="GO:0051539">
    <property type="term" value="F:4 iron, 4 sulfur cluster binding"/>
    <property type="evidence" value="ECO:0007669"/>
    <property type="project" value="UniProtKB-KW"/>
</dbReference>
<dbReference type="GO" id="GO:0003677">
    <property type="term" value="F:DNA binding"/>
    <property type="evidence" value="ECO:0007669"/>
    <property type="project" value="InterPro"/>
</dbReference>
<dbReference type="GO" id="GO:0046872">
    <property type="term" value="F:metal ion binding"/>
    <property type="evidence" value="ECO:0007669"/>
    <property type="project" value="UniProtKB-KW"/>
</dbReference>
<keyword evidence="7" id="KW-0234">DNA repair</keyword>
<dbReference type="InterPro" id="IPR012337">
    <property type="entry name" value="RNaseH-like_sf"/>
</dbReference>
<dbReference type="SUPFAM" id="SSF56672">
    <property type="entry name" value="DNA/RNA polymerases"/>
    <property type="match status" value="1"/>
</dbReference>
<dbReference type="InterPro" id="IPR043502">
    <property type="entry name" value="DNA/RNA_pol_sf"/>
</dbReference>
<dbReference type="EMBL" id="LAZR01011127">
    <property type="protein sequence ID" value="KKM63290.1"/>
    <property type="molecule type" value="Genomic_DNA"/>
</dbReference>
<evidence type="ECO:0000256" key="4">
    <source>
        <dbReference type="ARBA" id="ARBA00022801"/>
    </source>
</evidence>
<dbReference type="InterPro" id="IPR036397">
    <property type="entry name" value="RNaseH_sf"/>
</dbReference>
<sequence length="866" mass="98746">MGCLKFETHKSCTKCTLCESATNVGMPTRPEYDNRLVLSKRALLVVGQNPGVNEDRQGKSWVGYTGQLLDAFIEASELERYCDIYLANACRCRHPQGGDVSQAQVRACRRYLDDDIRVLSEAYKEVVIFAVGAKAVYSTTNVSSLKESFKKQGSISPIFPSVRIFTTFHLAMLHPLRKPALVRAVEAHFVLLRRYLEGKFIPNEEIEEPELGIPVPPWLLSDVVSCDIETYGILQGVEQTVFNPIKSKYIDGVDFCDQVVCVNFSWRDFEDKVHSAEYVFSDRRHLGIIRQWFQEICRRKITLVGQNIKFDLMYLASADTELRYWIDPRRLTVDDTLILIFLLYEQQPEKGLKEAAMLFGISDYSKVLVTGKSGNAKSPWDKELHKYNGVDGVTALKMREEMLRRIVERYGPTSPKISDECTWMRNAIVWDTFDLDMNGSALDIKKLTDFHNQEAARCEELVQGVETEHGIKLKGKGSDKPLRQFFLECVVEADLIGDSRVQYTDKTKNISIGVENANLLKKHLPGGIHLDIVSKFQEFKERSKIVNTYTKPLLEVPRRGIVTRSGNMGMVYPSWYPIPSYFERGGSSDDKVGGQTQGRFSCKKPARQTEPRSVRDCSTSRWKNGRLAEYDYNQDHIRMAALLSGDPPLMDIYLNPTGRSVHTETAQSIFPDADVTDPGWKKTNYYQVGKDLNFLVLFKGGAGGFQSLVLKESGIEISLEFCAHAIKTWYKNHPVYEEWQNGLIDLASRQGYLVLPTGWSRTFGLGPSGVANYTGEICNFMHQTPCAQLTQSAHYQIMLESRDLHLKTLICLQIYDAVFADIYPGEEEVVDEIIIRNMEHPYVLDLLYKWVDRYVPWTVEKKEYKI</sequence>
<dbReference type="InterPro" id="IPR051536">
    <property type="entry name" value="UDG_Type-4/5"/>
</dbReference>
<dbReference type="InterPro" id="IPR005122">
    <property type="entry name" value="Uracil-DNA_glycosylase-like"/>
</dbReference>
<keyword evidence="4" id="KW-0378">Hydrolase</keyword>
<accession>A0A0F9LGF5</accession>
<proteinExistence type="predicted"/>
<dbReference type="GO" id="GO:0097506">
    <property type="term" value="F:deaminated base DNA N-glycosylase activity"/>
    <property type="evidence" value="ECO:0007669"/>
    <property type="project" value="UniProtKB-ARBA"/>
</dbReference>
<protein>
    <recommendedName>
        <fullName evidence="9">Uracil-DNA glycosylase-like domain-containing protein</fullName>
    </recommendedName>
</protein>
<dbReference type="GO" id="GO:0006260">
    <property type="term" value="P:DNA replication"/>
    <property type="evidence" value="ECO:0007669"/>
    <property type="project" value="InterPro"/>
</dbReference>
<evidence type="ECO:0000313" key="10">
    <source>
        <dbReference type="EMBL" id="KKM63290.1"/>
    </source>
</evidence>
<dbReference type="Pfam" id="PF00476">
    <property type="entry name" value="DNA_pol_A"/>
    <property type="match status" value="1"/>
</dbReference>
<dbReference type="SMART" id="SM00987">
    <property type="entry name" value="UreE_C"/>
    <property type="match status" value="1"/>
</dbReference>
<gene>
    <name evidence="10" type="ORF">LCGC14_1512960</name>
</gene>
<dbReference type="AlphaFoldDB" id="A0A0F9LGF5"/>
<dbReference type="Gene3D" id="3.40.470.10">
    <property type="entry name" value="Uracil-DNA glycosylase-like domain"/>
    <property type="match status" value="1"/>
</dbReference>
<keyword evidence="2" id="KW-0479">Metal-binding</keyword>
<dbReference type="Gene3D" id="1.10.150.20">
    <property type="entry name" value="5' to 3' exonuclease, C-terminal subdomain"/>
    <property type="match status" value="1"/>
</dbReference>
<dbReference type="PANTHER" id="PTHR33693">
    <property type="entry name" value="TYPE-5 URACIL-DNA GLYCOSYLASE"/>
    <property type="match status" value="1"/>
</dbReference>
<feature type="domain" description="Uracil-DNA glycosylase-like" evidence="9">
    <location>
        <begin position="35"/>
        <end position="186"/>
    </location>
</feature>
<dbReference type="Gene3D" id="3.30.70.370">
    <property type="match status" value="1"/>
</dbReference>
<dbReference type="InterPro" id="IPR036895">
    <property type="entry name" value="Uracil-DNA_glycosylase-like_sf"/>
</dbReference>
<keyword evidence="3" id="KW-0227">DNA damage</keyword>
<dbReference type="SUPFAM" id="SSF52141">
    <property type="entry name" value="Uracil-DNA glycosylase-like"/>
    <property type="match status" value="1"/>
</dbReference>
<dbReference type="Pfam" id="PF03167">
    <property type="entry name" value="UDG"/>
    <property type="match status" value="1"/>
</dbReference>
<evidence type="ECO:0000256" key="8">
    <source>
        <dbReference type="SAM" id="MobiDB-lite"/>
    </source>
</evidence>
<comment type="caution">
    <text evidence="10">The sequence shown here is derived from an EMBL/GenBank/DDBJ whole genome shotgun (WGS) entry which is preliminary data.</text>
</comment>
<evidence type="ECO:0000256" key="7">
    <source>
        <dbReference type="ARBA" id="ARBA00023204"/>
    </source>
</evidence>
<evidence type="ECO:0000256" key="2">
    <source>
        <dbReference type="ARBA" id="ARBA00022723"/>
    </source>
</evidence>
<evidence type="ECO:0000256" key="1">
    <source>
        <dbReference type="ARBA" id="ARBA00022485"/>
    </source>
</evidence>
<evidence type="ECO:0000256" key="6">
    <source>
        <dbReference type="ARBA" id="ARBA00023014"/>
    </source>
</evidence>
<dbReference type="Gene3D" id="3.30.420.10">
    <property type="entry name" value="Ribonuclease H-like superfamily/Ribonuclease H"/>
    <property type="match status" value="1"/>
</dbReference>
<reference evidence="10" key="1">
    <citation type="journal article" date="2015" name="Nature">
        <title>Complex archaea that bridge the gap between prokaryotes and eukaryotes.</title>
        <authorList>
            <person name="Spang A."/>
            <person name="Saw J.H."/>
            <person name="Jorgensen S.L."/>
            <person name="Zaremba-Niedzwiedzka K."/>
            <person name="Martijn J."/>
            <person name="Lind A.E."/>
            <person name="van Eijk R."/>
            <person name="Schleper C."/>
            <person name="Guy L."/>
            <person name="Ettema T.J."/>
        </authorList>
    </citation>
    <scope>NUCLEOTIDE SEQUENCE</scope>
</reference>
<keyword evidence="5" id="KW-0408">Iron</keyword>
<dbReference type="SMART" id="SM00986">
    <property type="entry name" value="UDG"/>
    <property type="match status" value="1"/>
</dbReference>
<dbReference type="SUPFAM" id="SSF53098">
    <property type="entry name" value="Ribonuclease H-like"/>
    <property type="match status" value="1"/>
</dbReference>
<keyword evidence="1" id="KW-0004">4Fe-4S</keyword>
<evidence type="ECO:0000259" key="9">
    <source>
        <dbReference type="SMART" id="SM00986"/>
    </source>
</evidence>
<evidence type="ECO:0000256" key="5">
    <source>
        <dbReference type="ARBA" id="ARBA00023004"/>
    </source>
</evidence>
<feature type="region of interest" description="Disordered" evidence="8">
    <location>
        <begin position="588"/>
        <end position="612"/>
    </location>
</feature>